<evidence type="ECO:0000313" key="10">
    <source>
        <dbReference type="Proteomes" id="UP001363151"/>
    </source>
</evidence>
<dbReference type="Proteomes" id="UP001363151">
    <property type="component" value="Unassembled WGS sequence"/>
</dbReference>
<keyword evidence="2" id="KW-0813">Transport</keyword>
<reference evidence="9 10" key="1">
    <citation type="submission" date="2024-03" db="EMBL/GenBank/DDBJ databases">
        <title>Aureococcus anophagefferens CCMP1851 and Kratosvirus quantuckense: Draft genome of a second virus-susceptible host strain in the model system.</title>
        <authorList>
            <person name="Chase E."/>
            <person name="Truchon A.R."/>
            <person name="Schepens W."/>
            <person name="Wilhelm S.W."/>
        </authorList>
    </citation>
    <scope>NUCLEOTIDE SEQUENCE [LARGE SCALE GENOMIC DNA]</scope>
    <source>
        <strain evidence="9 10">CCMP1851</strain>
    </source>
</reference>
<keyword evidence="4 7" id="KW-1133">Transmembrane helix</keyword>
<keyword evidence="10" id="KW-1185">Reference proteome</keyword>
<organism evidence="9 10">
    <name type="scientific">Aureococcus anophagefferens</name>
    <name type="common">Harmful bloom alga</name>
    <dbReference type="NCBI Taxonomy" id="44056"/>
    <lineage>
        <taxon>Eukaryota</taxon>
        <taxon>Sar</taxon>
        <taxon>Stramenopiles</taxon>
        <taxon>Ochrophyta</taxon>
        <taxon>Pelagophyceae</taxon>
        <taxon>Pelagomonadales</taxon>
        <taxon>Pelagomonadaceae</taxon>
        <taxon>Aureococcus</taxon>
    </lineage>
</organism>
<dbReference type="EMBL" id="JBBJCI010000373">
    <property type="protein sequence ID" value="KAK7231864.1"/>
    <property type="molecule type" value="Genomic_DNA"/>
</dbReference>
<evidence type="ECO:0000256" key="7">
    <source>
        <dbReference type="SAM" id="Phobius"/>
    </source>
</evidence>
<protein>
    <recommendedName>
        <fullName evidence="8">ABC transporter domain-containing protein</fullName>
    </recommendedName>
</protein>
<evidence type="ECO:0000256" key="3">
    <source>
        <dbReference type="ARBA" id="ARBA00022692"/>
    </source>
</evidence>
<comment type="caution">
    <text evidence="9">The sequence shown here is derived from an EMBL/GenBank/DDBJ whole genome shotgun (WGS) entry which is preliminary data.</text>
</comment>
<dbReference type="InterPro" id="IPR003439">
    <property type="entry name" value="ABC_transporter-like_ATP-bd"/>
</dbReference>
<evidence type="ECO:0000259" key="8">
    <source>
        <dbReference type="Pfam" id="PF00005"/>
    </source>
</evidence>
<comment type="subcellular location">
    <subcellularLocation>
        <location evidence="1">Membrane</location>
        <topology evidence="1">Multi-pass membrane protein</topology>
    </subcellularLocation>
</comment>
<feature type="domain" description="ABC transporter" evidence="8">
    <location>
        <begin position="40"/>
        <end position="140"/>
    </location>
</feature>
<dbReference type="InterPro" id="IPR027417">
    <property type="entry name" value="P-loop_NTPase"/>
</dbReference>
<feature type="region of interest" description="Disordered" evidence="6">
    <location>
        <begin position="399"/>
        <end position="419"/>
    </location>
</feature>
<dbReference type="PANTHER" id="PTHR48041">
    <property type="entry name" value="ABC TRANSPORTER G FAMILY MEMBER 28"/>
    <property type="match status" value="1"/>
</dbReference>
<dbReference type="InterPro" id="IPR050352">
    <property type="entry name" value="ABCG_transporters"/>
</dbReference>
<dbReference type="PANTHER" id="PTHR48041:SF139">
    <property type="entry name" value="PROTEIN SCARLET"/>
    <property type="match status" value="1"/>
</dbReference>
<evidence type="ECO:0000313" key="9">
    <source>
        <dbReference type="EMBL" id="KAK7231864.1"/>
    </source>
</evidence>
<feature type="compositionally biased region" description="Low complexity" evidence="6">
    <location>
        <begin position="211"/>
        <end position="256"/>
    </location>
</feature>
<dbReference type="Pfam" id="PF00005">
    <property type="entry name" value="ABC_tran"/>
    <property type="match status" value="1"/>
</dbReference>
<feature type="region of interest" description="Disordered" evidence="6">
    <location>
        <begin position="199"/>
        <end position="260"/>
    </location>
</feature>
<feature type="transmembrane region" description="Helical" evidence="7">
    <location>
        <begin position="330"/>
        <end position="351"/>
    </location>
</feature>
<name>A0ABR1FJ83_AURAN</name>
<evidence type="ECO:0000256" key="6">
    <source>
        <dbReference type="SAM" id="MobiDB-lite"/>
    </source>
</evidence>
<evidence type="ECO:0000256" key="1">
    <source>
        <dbReference type="ARBA" id="ARBA00004141"/>
    </source>
</evidence>
<proteinExistence type="predicted"/>
<keyword evidence="3 7" id="KW-0812">Transmembrane</keyword>
<evidence type="ECO:0000256" key="2">
    <source>
        <dbReference type="ARBA" id="ARBA00022448"/>
    </source>
</evidence>
<dbReference type="SUPFAM" id="SSF52540">
    <property type="entry name" value="P-loop containing nucleoside triphosphate hydrolases"/>
    <property type="match status" value="1"/>
</dbReference>
<evidence type="ECO:0000256" key="4">
    <source>
        <dbReference type="ARBA" id="ARBA00022989"/>
    </source>
</evidence>
<accession>A0ABR1FJ83</accession>
<feature type="transmembrane region" description="Helical" evidence="7">
    <location>
        <begin position="295"/>
        <end position="318"/>
    </location>
</feature>
<sequence length="479" mass="48168">MPQRGLDASAGLAFEGVVVKLQVKKAQRVVVDGACGRVGGGGLLAVLGASGAGKTTLLAALAGEVACEGLVDRPSGVVAYCPQDDLLLPFLTAGDAAPPGNLRLDRARDQRWRGAADRAARGDALLATLGLEAVAAARVGSRERRGVRARVFATFTDCLVLAPGGSPAYSGAAAAAPGAVAAAVGAAVPPLTSAAEYLLSTPSRDPRRAGARASARRAPSSARRGARRPGTAAAAARAAARGLGRSSSARLNNRRSPVATTRAVPPATMALLVGALYAGSRGSDGQDAVSDRTGALFFVLINQAFSAMASLAYVLVGLRRTPAPPRARAAFLAGATLAAESLVLLVGAVAADAKTAVVICPQLSLFRWSFAALLKAEFAAPDVVFTCTDADRAALARRAPSTLARPAPRQASRGLPCPTPDGATHVARVLGAAGAARSLADDGAALAALVVVGFRVLLRRASRADAQGADAAPAKQKAA</sequence>
<dbReference type="Gene3D" id="3.40.50.300">
    <property type="entry name" value="P-loop containing nucleotide triphosphate hydrolases"/>
    <property type="match status" value="1"/>
</dbReference>
<evidence type="ECO:0000256" key="5">
    <source>
        <dbReference type="ARBA" id="ARBA00023136"/>
    </source>
</evidence>
<gene>
    <name evidence="9" type="ORF">SO694_00082176</name>
</gene>
<keyword evidence="5 7" id="KW-0472">Membrane</keyword>